<keyword evidence="2" id="KW-1133">Transmembrane helix</keyword>
<organism evidence="3 4">
    <name type="scientific">Candidatus Scalindua japonica</name>
    <dbReference type="NCBI Taxonomy" id="1284222"/>
    <lineage>
        <taxon>Bacteria</taxon>
        <taxon>Pseudomonadati</taxon>
        <taxon>Planctomycetota</taxon>
        <taxon>Candidatus Brocadiia</taxon>
        <taxon>Candidatus Brocadiales</taxon>
        <taxon>Candidatus Scalinduaceae</taxon>
        <taxon>Candidatus Scalindua</taxon>
    </lineage>
</organism>
<protein>
    <submittedName>
        <fullName evidence="3">Lipoate synthase</fullName>
    </submittedName>
</protein>
<proteinExistence type="predicted"/>
<evidence type="ECO:0000313" key="3">
    <source>
        <dbReference type="EMBL" id="GAX61093.1"/>
    </source>
</evidence>
<reference evidence="3 4" key="1">
    <citation type="journal article" date="2017" name="Environ. Microbiol. Rep.">
        <title>Genetic diversity of marine anaerobic ammonium-oxidizing bacteria as revealed by genomic and proteomic analyses of 'Candidatus Scalindua japonica'.</title>
        <authorList>
            <person name="Oshiki M."/>
            <person name="Mizuto K."/>
            <person name="Kimura Z."/>
            <person name="Kindaichi T."/>
            <person name="Satoh H."/>
            <person name="Okabe S."/>
        </authorList>
    </citation>
    <scope>NUCLEOTIDE SEQUENCE [LARGE SCALE GENOMIC DNA]</scope>
    <source>
        <strain evidence="4">husup-a2</strain>
    </source>
</reference>
<keyword evidence="4" id="KW-1185">Reference proteome</keyword>
<keyword evidence="2" id="KW-0812">Transmembrane</keyword>
<keyword evidence="2" id="KW-0472">Membrane</keyword>
<sequence>MFGKEKESKEFFEVFNKKLQTDAKCDSKVLERDQVNPTVLPRPNQQRNQDSIDESSNAKQLGWIKDTQREKKVQSDAEEPRTPSRNEVVIKQETLIFGALGAVFLSLVCFFVGYKIGNKDVLNPETLQETIEYSTLEGGVKTIPQDRKINTVDLSTKKPEKVPAKSEENVKWTLQIISYSNTKQHIKKARDLAKAIKNMTNHNTFVAKRGKEIVVCTGKFNSKDSNELKRALNEISKLEYEGKKQFASSYPIQVR</sequence>
<feature type="transmembrane region" description="Helical" evidence="2">
    <location>
        <begin position="95"/>
        <end position="114"/>
    </location>
</feature>
<evidence type="ECO:0000313" key="4">
    <source>
        <dbReference type="Proteomes" id="UP000218542"/>
    </source>
</evidence>
<gene>
    <name evidence="3" type="ORF">SCALIN_C17_0127</name>
</gene>
<dbReference type="OrthoDB" id="263388at2"/>
<comment type="caution">
    <text evidence="3">The sequence shown here is derived from an EMBL/GenBank/DDBJ whole genome shotgun (WGS) entry which is preliminary data.</text>
</comment>
<feature type="compositionally biased region" description="Basic and acidic residues" evidence="1">
    <location>
        <begin position="66"/>
        <end position="85"/>
    </location>
</feature>
<dbReference type="Proteomes" id="UP000218542">
    <property type="component" value="Unassembled WGS sequence"/>
</dbReference>
<evidence type="ECO:0000256" key="1">
    <source>
        <dbReference type="SAM" id="MobiDB-lite"/>
    </source>
</evidence>
<feature type="region of interest" description="Disordered" evidence="1">
    <location>
        <begin position="34"/>
        <end position="85"/>
    </location>
</feature>
<dbReference type="RefSeq" id="WP_096894484.1">
    <property type="nucleotide sequence ID" value="NZ_BAOS01000017.1"/>
</dbReference>
<dbReference type="AlphaFoldDB" id="A0A286TYW4"/>
<name>A0A286TYW4_9BACT</name>
<evidence type="ECO:0000256" key="2">
    <source>
        <dbReference type="SAM" id="Phobius"/>
    </source>
</evidence>
<feature type="compositionally biased region" description="Polar residues" evidence="1">
    <location>
        <begin position="43"/>
        <end position="59"/>
    </location>
</feature>
<dbReference type="EMBL" id="BAOS01000017">
    <property type="protein sequence ID" value="GAX61093.1"/>
    <property type="molecule type" value="Genomic_DNA"/>
</dbReference>
<accession>A0A286TYW4</accession>